<sequence length="73" mass="8100">MLSLHIVVTQVLGDYQVRATVHEQDPMLGGPTVIMARTDLRSPVWSTDEGELSNILSTLCEWAYELYSGHPNG</sequence>
<protein>
    <submittedName>
        <fullName evidence="1">Uncharacterized protein</fullName>
    </submittedName>
</protein>
<proteinExistence type="predicted"/>
<name>A0A0H5QKG3_9ZZZZ</name>
<reference evidence="1" key="2">
    <citation type="submission" date="2015-07" db="EMBL/GenBank/DDBJ databases">
        <title>Plasmids, circular viruses and viroids from rat gut.</title>
        <authorList>
            <person name="Jorgensen T.J."/>
            <person name="Hansen M.A."/>
            <person name="Xu Z."/>
            <person name="Tabak M.A."/>
            <person name="Sorensen S.J."/>
            <person name="Hansen L.H."/>
        </authorList>
    </citation>
    <scope>NUCLEOTIDE SEQUENCE</scope>
    <source>
        <strain evidence="1">RGFK1033</strain>
    </source>
</reference>
<dbReference type="AlphaFoldDB" id="A0A0H5QKG3"/>
<accession>A0A0H5QKG3</accession>
<evidence type="ECO:0000313" key="1">
    <source>
        <dbReference type="EMBL" id="CRY96282.1"/>
    </source>
</evidence>
<organism evidence="1">
    <name type="scientific">uncultured prokaryote</name>
    <dbReference type="NCBI Taxonomy" id="198431"/>
    <lineage>
        <taxon>unclassified sequences</taxon>
        <taxon>environmental samples</taxon>
    </lineage>
</organism>
<reference evidence="1" key="1">
    <citation type="submission" date="2015-06" db="EMBL/GenBank/DDBJ databases">
        <authorList>
            <person name="Joergensen T."/>
        </authorList>
    </citation>
    <scope>NUCLEOTIDE SEQUENCE</scope>
    <source>
        <strain evidence="1">RGFK1033</strain>
    </source>
</reference>
<dbReference type="EMBL" id="LN853616">
    <property type="protein sequence ID" value="CRY96282.1"/>
    <property type="molecule type" value="Genomic_DNA"/>
</dbReference>